<dbReference type="InterPro" id="IPR036930">
    <property type="entry name" value="WGR_dom_sf"/>
</dbReference>
<dbReference type="Pfam" id="PF05406">
    <property type="entry name" value="WGR"/>
    <property type="match status" value="1"/>
</dbReference>
<accession>N1U7B5</accession>
<dbReference type="InterPro" id="IPR049809">
    <property type="entry name" value="YehF/YfeS-like_WGR"/>
</dbReference>
<dbReference type="SUPFAM" id="SSF50969">
    <property type="entry name" value="YVTN repeat-like/Quinoprotein amine dehydrogenase"/>
    <property type="match status" value="1"/>
</dbReference>
<dbReference type="SMART" id="SM00773">
    <property type="entry name" value="WGR"/>
    <property type="match status" value="1"/>
</dbReference>
<dbReference type="SUPFAM" id="SSF142921">
    <property type="entry name" value="WGR domain-like"/>
    <property type="match status" value="1"/>
</dbReference>
<dbReference type="InterPro" id="IPR008893">
    <property type="entry name" value="WGR_domain"/>
</dbReference>
<dbReference type="InterPro" id="IPR011044">
    <property type="entry name" value="Quino_amine_DH_bsu"/>
</dbReference>
<dbReference type="PANTHER" id="PTHR30634:SF13">
    <property type="entry name" value="PROTEIN YEHF"/>
    <property type="match status" value="1"/>
</dbReference>
<organism evidence="2 3">
    <name type="scientific">Leptospira weilii str. Ecochallenge</name>
    <dbReference type="NCBI Taxonomy" id="1049986"/>
    <lineage>
        <taxon>Bacteria</taxon>
        <taxon>Pseudomonadati</taxon>
        <taxon>Spirochaetota</taxon>
        <taxon>Spirochaetia</taxon>
        <taxon>Leptospirales</taxon>
        <taxon>Leptospiraceae</taxon>
        <taxon>Leptospira</taxon>
    </lineage>
</organism>
<dbReference type="PROSITE" id="PS51977">
    <property type="entry name" value="WGR"/>
    <property type="match status" value="1"/>
</dbReference>
<dbReference type="Gene3D" id="2.20.140.10">
    <property type="entry name" value="WGR domain"/>
    <property type="match status" value="1"/>
</dbReference>
<sequence length="617" mass="70501">MKHHLTYKDDKSDKFWNIEVSGESFTVTYGKTGTAGQTQTKTFGSEEECQKEAKKLLSEKLKKGYAEDGGGELLVGTLSETKSAANNRQNWESFSDNVVLRKALAQSFTHLKLSAPFADMLARILDRTVGVKLHQKTLSVEFENEEKKFIVSLSAEKLSPVSFGELCMGDTGTFEREMLENTSLAEKTAQIKVAISDYADWWLYHPTAKTDRKNPAICSISHAGGDVSDPYDHSAEEIFLRRLAEHLKIGDIPPLKKIQIHTPSTEIGVMDLDFKEGRFEIPGFPMEELKLWQDDIYVFAGCPYFAVDMTKFYQKFSARWQQKDVNNRWMLFSVSPDCRPIAFLDSNDDTTFDYNCLHNEGAKLILPKWFSEYENKSVIVIDFEDVSNPKMHSHKIEFKVENAPTDGVRWKHKNGFIYLTNGTNVYSVNLQTGHCKMFYKRQEHKDMFEDSGIGIQILGDQLYYHTDKRVVVYDITIAEEPKLIGKLKPKSYTPIYTNYSKSVLIDKENTIAFFPAKKRGLVLWNPATNKTSVHLNTIVNVKGINVVENELWFFTDDIDFPRIFCVKISDSPAAEIRSFRLPEKLKWDDIIGMSVGNDYVFVLLAQEGKFLYASRGE</sequence>
<dbReference type="PANTHER" id="PTHR30634">
    <property type="entry name" value="OUTER MEMBRANE LOLAB LIPOPROTEIN INSERTION APPARATUS"/>
    <property type="match status" value="1"/>
</dbReference>
<evidence type="ECO:0000259" key="1">
    <source>
        <dbReference type="PROSITE" id="PS51977"/>
    </source>
</evidence>
<dbReference type="Proteomes" id="UP000012249">
    <property type="component" value="Unassembled WGS sequence"/>
</dbReference>
<proteinExistence type="predicted"/>
<reference evidence="2 3" key="1">
    <citation type="submission" date="2013-02" db="EMBL/GenBank/DDBJ databases">
        <authorList>
            <person name="Harkins D.M."/>
            <person name="Durkin A.S."/>
            <person name="Brinkac L.M."/>
            <person name="Haft D.H."/>
            <person name="Selengut J.D."/>
            <person name="Sanka R."/>
            <person name="DePew J."/>
            <person name="Purushe J."/>
            <person name="Haake D.A."/>
            <person name="Matsunaga J."/>
            <person name="Vinetz J.M."/>
            <person name="Sutton G.G."/>
            <person name="Nierman W.C."/>
            <person name="Fouts D.E."/>
        </authorList>
    </citation>
    <scope>NUCLEOTIDE SEQUENCE [LARGE SCALE GENOMIC DNA]</scope>
    <source>
        <strain evidence="2 3">Ecochallenge</strain>
    </source>
</reference>
<comment type="caution">
    <text evidence="2">The sequence shown here is derived from an EMBL/GenBank/DDBJ whole genome shotgun (WGS) entry which is preliminary data.</text>
</comment>
<dbReference type="EMBL" id="AHMI02000123">
    <property type="protein sequence ID" value="EMY14962.1"/>
    <property type="molecule type" value="Genomic_DNA"/>
</dbReference>
<feature type="domain" description="WGR" evidence="1">
    <location>
        <begin position="1"/>
        <end position="78"/>
    </location>
</feature>
<dbReference type="AlphaFoldDB" id="N1U7B5"/>
<gene>
    <name evidence="2" type="ORF">LEP1GSC043_0133</name>
</gene>
<name>N1U7B5_9LEPT</name>
<evidence type="ECO:0000313" key="3">
    <source>
        <dbReference type="Proteomes" id="UP000012249"/>
    </source>
</evidence>
<evidence type="ECO:0000313" key="2">
    <source>
        <dbReference type="EMBL" id="EMY14962.1"/>
    </source>
</evidence>
<dbReference type="CDD" id="cd07996">
    <property type="entry name" value="WGR_MMR_like"/>
    <property type="match status" value="1"/>
</dbReference>
<dbReference type="InterPro" id="IPR050458">
    <property type="entry name" value="LolB"/>
</dbReference>
<protein>
    <submittedName>
        <fullName evidence="2">WGR domain protein</fullName>
    </submittedName>
</protein>